<organism evidence="1 2">
    <name type="scientific">Dovyalis caffra</name>
    <dbReference type="NCBI Taxonomy" id="77055"/>
    <lineage>
        <taxon>Eukaryota</taxon>
        <taxon>Viridiplantae</taxon>
        <taxon>Streptophyta</taxon>
        <taxon>Embryophyta</taxon>
        <taxon>Tracheophyta</taxon>
        <taxon>Spermatophyta</taxon>
        <taxon>Magnoliopsida</taxon>
        <taxon>eudicotyledons</taxon>
        <taxon>Gunneridae</taxon>
        <taxon>Pentapetalae</taxon>
        <taxon>rosids</taxon>
        <taxon>fabids</taxon>
        <taxon>Malpighiales</taxon>
        <taxon>Salicaceae</taxon>
        <taxon>Flacourtieae</taxon>
        <taxon>Dovyalis</taxon>
    </lineage>
</organism>
<comment type="caution">
    <text evidence="1">The sequence shown here is derived from an EMBL/GenBank/DDBJ whole genome shotgun (WGS) entry which is preliminary data.</text>
</comment>
<dbReference type="Proteomes" id="UP001314170">
    <property type="component" value="Unassembled WGS sequence"/>
</dbReference>
<proteinExistence type="predicted"/>
<dbReference type="AlphaFoldDB" id="A0AAV1RG41"/>
<protein>
    <submittedName>
        <fullName evidence="1">Uncharacterized protein</fullName>
    </submittedName>
</protein>
<gene>
    <name evidence="1" type="ORF">DCAF_LOCUS10187</name>
</gene>
<keyword evidence="2" id="KW-1185">Reference proteome</keyword>
<evidence type="ECO:0000313" key="2">
    <source>
        <dbReference type="Proteomes" id="UP001314170"/>
    </source>
</evidence>
<name>A0AAV1RG41_9ROSI</name>
<accession>A0AAV1RG41</accession>
<sequence>MSLMVENTHYFWCKLLSSKIFYPSILLSALLRWKIMGTMRLHKYAAAKSMISKHGLIIMINAEFKQYDFLRHEYDVELLLIMQMTRPQGLLCRVMGNSYSSIEA</sequence>
<evidence type="ECO:0000313" key="1">
    <source>
        <dbReference type="EMBL" id="CAK7335057.1"/>
    </source>
</evidence>
<reference evidence="1 2" key="1">
    <citation type="submission" date="2024-01" db="EMBL/GenBank/DDBJ databases">
        <authorList>
            <person name="Waweru B."/>
        </authorList>
    </citation>
    <scope>NUCLEOTIDE SEQUENCE [LARGE SCALE GENOMIC DNA]</scope>
</reference>
<dbReference type="EMBL" id="CAWUPB010000957">
    <property type="protein sequence ID" value="CAK7335057.1"/>
    <property type="molecule type" value="Genomic_DNA"/>
</dbReference>